<feature type="domain" description="FAD/NAD(P)-binding" evidence="5">
    <location>
        <begin position="10"/>
        <end position="299"/>
    </location>
</feature>
<sequence length="384" mass="39630">MNTLSDTPRRIVVVGNGIAGLTACDTLRAEGFDGSITIIGDEPVAPYSRPALSKALLRDGDDLTSHLLPEATHGATERRGMAAVGVDVARQCVRLADGDAVPYDALVIATGTRARRLVRGNPSDPGEGYTVRTLADALALRARLASRPSVVVVGGGPLGMEIASGAVAAGCATTLVSQGMPLASQLGAWLAARLHHAALAQGLAIMTTGCAEVVTRDGSSVVTLGDGTVIEAEVIVSAIGDVPNVEWLTTSGLLTGGALVVDTRGLVRPNIAAAGDVAAFPHAGRVARVPLWTSAIDQAKVAAAALLRPDAPELAFQQYFWTEAFGVSLKAIGPTPVAGEPEIAEGTAEQGVFRWRHSNGPWTAVALDYRIPIPKLRRLTTLGA</sequence>
<evidence type="ECO:0000256" key="1">
    <source>
        <dbReference type="ARBA" id="ARBA00001974"/>
    </source>
</evidence>
<evidence type="ECO:0000256" key="4">
    <source>
        <dbReference type="ARBA" id="ARBA00023002"/>
    </source>
</evidence>
<dbReference type="PRINTS" id="PR00368">
    <property type="entry name" value="FADPNR"/>
</dbReference>
<reference evidence="6 7" key="1">
    <citation type="submission" date="2016-10" db="EMBL/GenBank/DDBJ databases">
        <authorList>
            <person name="Varghese N."/>
            <person name="Submissions S."/>
        </authorList>
    </citation>
    <scope>NUCLEOTIDE SEQUENCE [LARGE SCALE GENOMIC DNA]</scope>
    <source>
        <strain evidence="6 7">LMG 22274</strain>
    </source>
</reference>
<evidence type="ECO:0000313" key="7">
    <source>
        <dbReference type="Proteomes" id="UP000183529"/>
    </source>
</evidence>
<dbReference type="GO" id="GO:0005737">
    <property type="term" value="C:cytoplasm"/>
    <property type="evidence" value="ECO:0007669"/>
    <property type="project" value="TreeGrafter"/>
</dbReference>
<dbReference type="Pfam" id="PF07992">
    <property type="entry name" value="Pyr_redox_2"/>
    <property type="match status" value="1"/>
</dbReference>
<evidence type="ECO:0000256" key="3">
    <source>
        <dbReference type="ARBA" id="ARBA00022827"/>
    </source>
</evidence>
<dbReference type="InterPro" id="IPR050446">
    <property type="entry name" value="FAD-oxidoreductase/Apoptosis"/>
</dbReference>
<dbReference type="PANTHER" id="PTHR43557">
    <property type="entry name" value="APOPTOSIS-INDUCING FACTOR 1"/>
    <property type="match status" value="1"/>
</dbReference>
<dbReference type="EMBL" id="FNZM01000016">
    <property type="protein sequence ID" value="SEK07912.1"/>
    <property type="molecule type" value="Genomic_DNA"/>
</dbReference>
<dbReference type="AlphaFoldDB" id="A0A1A5XDJ9"/>
<accession>A0A1A5XDJ9</accession>
<dbReference type="InterPro" id="IPR036188">
    <property type="entry name" value="FAD/NAD-bd_sf"/>
</dbReference>
<organism evidence="6 7">
    <name type="scientific">Paraburkholderia tropica</name>
    <dbReference type="NCBI Taxonomy" id="92647"/>
    <lineage>
        <taxon>Bacteria</taxon>
        <taxon>Pseudomonadati</taxon>
        <taxon>Pseudomonadota</taxon>
        <taxon>Betaproteobacteria</taxon>
        <taxon>Burkholderiales</taxon>
        <taxon>Burkholderiaceae</taxon>
        <taxon>Paraburkholderia</taxon>
    </lineage>
</organism>
<keyword evidence="3" id="KW-0274">FAD</keyword>
<dbReference type="PANTHER" id="PTHR43557:SF2">
    <property type="entry name" value="RIESKE DOMAIN-CONTAINING PROTEIN-RELATED"/>
    <property type="match status" value="1"/>
</dbReference>
<dbReference type="SUPFAM" id="SSF51905">
    <property type="entry name" value="FAD/NAD(P)-binding domain"/>
    <property type="match status" value="2"/>
</dbReference>
<dbReference type="InterPro" id="IPR023753">
    <property type="entry name" value="FAD/NAD-binding_dom"/>
</dbReference>
<gene>
    <name evidence="6" type="ORF">SAMN05216550_116101</name>
</gene>
<keyword evidence="2" id="KW-0285">Flavoprotein</keyword>
<dbReference type="Proteomes" id="UP000183529">
    <property type="component" value="Unassembled WGS sequence"/>
</dbReference>
<keyword evidence="4" id="KW-0560">Oxidoreductase</keyword>
<name>A0A1A5XDJ9_9BURK</name>
<dbReference type="PRINTS" id="PR00411">
    <property type="entry name" value="PNDRDTASEI"/>
</dbReference>
<dbReference type="GO" id="GO:0016651">
    <property type="term" value="F:oxidoreductase activity, acting on NAD(P)H"/>
    <property type="evidence" value="ECO:0007669"/>
    <property type="project" value="TreeGrafter"/>
</dbReference>
<dbReference type="Gene3D" id="3.50.50.60">
    <property type="entry name" value="FAD/NAD(P)-binding domain"/>
    <property type="match status" value="2"/>
</dbReference>
<comment type="cofactor">
    <cofactor evidence="1">
        <name>FAD</name>
        <dbReference type="ChEBI" id="CHEBI:57692"/>
    </cofactor>
</comment>
<dbReference type="RefSeq" id="WP_065060521.1">
    <property type="nucleotide sequence ID" value="NZ_JACHWD010000014.1"/>
</dbReference>
<dbReference type="OrthoDB" id="9769238at2"/>
<evidence type="ECO:0000256" key="2">
    <source>
        <dbReference type="ARBA" id="ARBA00022630"/>
    </source>
</evidence>
<protein>
    <submittedName>
        <fullName evidence="6">Pyridine nucleotide-disulphide oxidoreductase</fullName>
    </submittedName>
</protein>
<proteinExistence type="predicted"/>
<comment type="caution">
    <text evidence="6">The sequence shown here is derived from an EMBL/GenBank/DDBJ whole genome shotgun (WGS) entry which is preliminary data.</text>
</comment>
<evidence type="ECO:0000313" key="6">
    <source>
        <dbReference type="EMBL" id="SEK07912.1"/>
    </source>
</evidence>
<evidence type="ECO:0000259" key="5">
    <source>
        <dbReference type="Pfam" id="PF07992"/>
    </source>
</evidence>